<dbReference type="Gene3D" id="1.20.1740.10">
    <property type="entry name" value="Amino acid/polyamine transporter I"/>
    <property type="match status" value="1"/>
</dbReference>
<dbReference type="PANTHER" id="PTHR43243:SF4">
    <property type="entry name" value="CATIONIC AMINO ACID TRANSPORTER 4"/>
    <property type="match status" value="1"/>
</dbReference>
<reference evidence="7 8" key="1">
    <citation type="journal article" date="2015" name="Genome Announc.">
        <title>Expanding the biotechnology potential of lactobacilli through comparative genomics of 213 strains and associated genera.</title>
        <authorList>
            <person name="Sun Z."/>
            <person name="Harris H.M."/>
            <person name="McCann A."/>
            <person name="Guo C."/>
            <person name="Argimon S."/>
            <person name="Zhang W."/>
            <person name="Yang X."/>
            <person name="Jeffery I.B."/>
            <person name="Cooney J.C."/>
            <person name="Kagawa T.F."/>
            <person name="Liu W."/>
            <person name="Song Y."/>
            <person name="Salvetti E."/>
            <person name="Wrobel A."/>
            <person name="Rasinkangas P."/>
            <person name="Parkhill J."/>
            <person name="Rea M.C."/>
            <person name="O'Sullivan O."/>
            <person name="Ritari J."/>
            <person name="Douillard F.P."/>
            <person name="Paul Ross R."/>
            <person name="Yang R."/>
            <person name="Briner A.E."/>
            <person name="Felis G.E."/>
            <person name="de Vos W.M."/>
            <person name="Barrangou R."/>
            <person name="Klaenhammer T.R."/>
            <person name="Caufield P.W."/>
            <person name="Cui Y."/>
            <person name="Zhang H."/>
            <person name="O'Toole P.W."/>
        </authorList>
    </citation>
    <scope>NUCLEOTIDE SEQUENCE [LARGE SCALE GENOMIC DNA]</scope>
    <source>
        <strain evidence="7 8">DSM 15354</strain>
    </source>
</reference>
<organism evidence="7 8">
    <name type="scientific">Lactobacillus psittaci DSM 15354</name>
    <dbReference type="NCBI Taxonomy" id="1122152"/>
    <lineage>
        <taxon>Bacteria</taxon>
        <taxon>Bacillati</taxon>
        <taxon>Bacillota</taxon>
        <taxon>Bacilli</taxon>
        <taxon>Lactobacillales</taxon>
        <taxon>Lactobacillaceae</taxon>
        <taxon>Lactobacillus</taxon>
    </lineage>
</organism>
<feature type="transmembrane region" description="Helical" evidence="6">
    <location>
        <begin position="227"/>
        <end position="245"/>
    </location>
</feature>
<evidence type="ECO:0000256" key="3">
    <source>
        <dbReference type="ARBA" id="ARBA00022692"/>
    </source>
</evidence>
<dbReference type="AlphaFoldDB" id="A0A0R1S396"/>
<dbReference type="EMBL" id="AZFB01000003">
    <property type="protein sequence ID" value="KRL63543.1"/>
    <property type="molecule type" value="Genomic_DNA"/>
</dbReference>
<feature type="transmembrane region" description="Helical" evidence="6">
    <location>
        <begin position="379"/>
        <end position="399"/>
    </location>
</feature>
<dbReference type="PATRIC" id="fig|1122152.4.peg.800"/>
<dbReference type="GO" id="GO:0016020">
    <property type="term" value="C:membrane"/>
    <property type="evidence" value="ECO:0007669"/>
    <property type="project" value="UniProtKB-SubCell"/>
</dbReference>
<feature type="transmembrane region" description="Helical" evidence="6">
    <location>
        <begin position="257"/>
        <end position="282"/>
    </location>
</feature>
<comment type="subcellular location">
    <subcellularLocation>
        <location evidence="1">Membrane</location>
        <topology evidence="1">Multi-pass membrane protein</topology>
    </subcellularLocation>
</comment>
<protein>
    <submittedName>
        <fullName evidence="7">Amino acid permease</fullName>
    </submittedName>
</protein>
<evidence type="ECO:0000256" key="1">
    <source>
        <dbReference type="ARBA" id="ARBA00004141"/>
    </source>
</evidence>
<keyword evidence="3 6" id="KW-0812">Transmembrane</keyword>
<feature type="transmembrane region" description="Helical" evidence="6">
    <location>
        <begin position="104"/>
        <end position="128"/>
    </location>
</feature>
<dbReference type="PANTHER" id="PTHR43243">
    <property type="entry name" value="INNER MEMBRANE TRANSPORTER YGJI-RELATED"/>
    <property type="match status" value="1"/>
</dbReference>
<evidence type="ECO:0000256" key="5">
    <source>
        <dbReference type="ARBA" id="ARBA00023136"/>
    </source>
</evidence>
<dbReference type="InterPro" id="IPR002293">
    <property type="entry name" value="AA/rel_permease1"/>
</dbReference>
<sequence length="465" mass="50678">MKNMSLDLLRKESIEKYLANDNSFKKTLTAKDLISMGVGAVIGTGIFILPGTVAANYAGPAVTLSFLIAALVCVLSAMAYAEFSSTLPVAGSAYSYGNIIYGELVGWILGWALILEYMLSVAAVAAGWSSYFQSFLAPFNITLPKYLVSSFNPAKGTYVDIIAILVVLLITFLLSRGMKDSVKVNNFAVVLKIAIILAFIIMGLNFIKPENYHPFIPYKFNGVIKGATTVFFAFLGFDCVSSSAAEVKNPQRNMPLGIIGTLLIASVFYMGVSIVLTGMVHYTKLDVANPVAFALEFVHQNWLAQLLSLGALVGMATMMLTMIYASSRLVYAMARDGLLPNSLAKLSGKNKIPQISLWFVAIIISLGAGVFSVDQLTSLVNFGTLLAFTLTSFGVLLLRKRKDLPNNGYKMPGYPVLPIISGLICLYLLTQLNLDVYIMAVVWFIIGLILYFTYGYKHSHLNSNY</sequence>
<feature type="transmembrane region" description="Helical" evidence="6">
    <location>
        <begin position="436"/>
        <end position="456"/>
    </location>
</feature>
<evidence type="ECO:0000256" key="2">
    <source>
        <dbReference type="ARBA" id="ARBA00022448"/>
    </source>
</evidence>
<dbReference type="Proteomes" id="UP000051931">
    <property type="component" value="Unassembled WGS sequence"/>
</dbReference>
<feature type="transmembrane region" description="Helical" evidence="6">
    <location>
        <begin position="61"/>
        <end position="83"/>
    </location>
</feature>
<feature type="transmembrane region" description="Helical" evidence="6">
    <location>
        <begin position="355"/>
        <end position="373"/>
    </location>
</feature>
<dbReference type="eggNOG" id="COG0531">
    <property type="taxonomic scope" value="Bacteria"/>
</dbReference>
<dbReference type="GO" id="GO:0015171">
    <property type="term" value="F:amino acid transmembrane transporter activity"/>
    <property type="evidence" value="ECO:0007669"/>
    <property type="project" value="TreeGrafter"/>
</dbReference>
<feature type="transmembrane region" description="Helical" evidence="6">
    <location>
        <begin position="302"/>
        <end position="325"/>
    </location>
</feature>
<dbReference type="PIRSF" id="PIRSF006060">
    <property type="entry name" value="AA_transporter"/>
    <property type="match status" value="1"/>
</dbReference>
<name>A0A0R1S396_9LACO</name>
<gene>
    <name evidence="7" type="ORF">FC23_GL000786</name>
</gene>
<evidence type="ECO:0000313" key="8">
    <source>
        <dbReference type="Proteomes" id="UP000051931"/>
    </source>
</evidence>
<keyword evidence="5 6" id="KW-0472">Membrane</keyword>
<comment type="caution">
    <text evidence="7">The sequence shown here is derived from an EMBL/GenBank/DDBJ whole genome shotgun (WGS) entry which is preliminary data.</text>
</comment>
<evidence type="ECO:0000256" key="4">
    <source>
        <dbReference type="ARBA" id="ARBA00022989"/>
    </source>
</evidence>
<evidence type="ECO:0000256" key="6">
    <source>
        <dbReference type="SAM" id="Phobius"/>
    </source>
</evidence>
<evidence type="ECO:0000313" key="7">
    <source>
        <dbReference type="EMBL" id="KRL63543.1"/>
    </source>
</evidence>
<dbReference type="STRING" id="1122152.GCA_000425905_00223"/>
<keyword evidence="4 6" id="KW-1133">Transmembrane helix</keyword>
<keyword evidence="2" id="KW-0813">Transport</keyword>
<accession>A0A0R1S396</accession>
<feature type="transmembrane region" description="Helical" evidence="6">
    <location>
        <begin position="33"/>
        <end position="55"/>
    </location>
</feature>
<feature type="transmembrane region" description="Helical" evidence="6">
    <location>
        <begin position="156"/>
        <end position="175"/>
    </location>
</feature>
<feature type="transmembrane region" description="Helical" evidence="6">
    <location>
        <begin position="187"/>
        <end position="207"/>
    </location>
</feature>
<feature type="transmembrane region" description="Helical" evidence="6">
    <location>
        <begin position="411"/>
        <end position="430"/>
    </location>
</feature>
<keyword evidence="8" id="KW-1185">Reference proteome</keyword>
<dbReference type="Pfam" id="PF13520">
    <property type="entry name" value="AA_permease_2"/>
    <property type="match status" value="1"/>
</dbReference>
<proteinExistence type="predicted"/>